<dbReference type="PANTHER" id="PTHR12901:SF10">
    <property type="entry name" value="COENZYME Q-BINDING PROTEIN COQ10, MITOCHONDRIAL"/>
    <property type="match status" value="1"/>
</dbReference>
<organism evidence="4 5">
    <name type="scientific">Microbulbifer yueqingensis</name>
    <dbReference type="NCBI Taxonomy" id="658219"/>
    <lineage>
        <taxon>Bacteria</taxon>
        <taxon>Pseudomonadati</taxon>
        <taxon>Pseudomonadota</taxon>
        <taxon>Gammaproteobacteria</taxon>
        <taxon>Cellvibrionales</taxon>
        <taxon>Microbulbiferaceae</taxon>
        <taxon>Microbulbifer</taxon>
    </lineage>
</organism>
<reference evidence="5" key="1">
    <citation type="submission" date="2016-10" db="EMBL/GenBank/DDBJ databases">
        <authorList>
            <person name="Varghese N."/>
            <person name="Submissions S."/>
        </authorList>
    </citation>
    <scope>NUCLEOTIDE SEQUENCE [LARGE SCALE GENOMIC DNA]</scope>
    <source>
        <strain evidence="5">CGMCC 1.10658</strain>
    </source>
</reference>
<dbReference type="PANTHER" id="PTHR12901">
    <property type="entry name" value="SPERM PROTEIN HOMOLOG"/>
    <property type="match status" value="1"/>
</dbReference>
<dbReference type="InterPro" id="IPR023393">
    <property type="entry name" value="START-like_dom_sf"/>
</dbReference>
<dbReference type="InterPro" id="IPR044996">
    <property type="entry name" value="COQ10-like"/>
</dbReference>
<proteinExistence type="inferred from homology"/>
<dbReference type="InterPro" id="IPR005031">
    <property type="entry name" value="COQ10_START"/>
</dbReference>
<protein>
    <submittedName>
        <fullName evidence="4">Ribosome association toxin PasT (RatA) of the RatAB toxin-antitoxin module</fullName>
    </submittedName>
</protein>
<comment type="similarity">
    <text evidence="1">Belongs to the ribosome association toxin RatA family.</text>
</comment>
<dbReference type="EMBL" id="FNFH01000002">
    <property type="protein sequence ID" value="SDJ92679.1"/>
    <property type="molecule type" value="Genomic_DNA"/>
</dbReference>
<dbReference type="Pfam" id="PF03364">
    <property type="entry name" value="Polyketide_cyc"/>
    <property type="match status" value="1"/>
</dbReference>
<keyword evidence="2" id="KW-1277">Toxin-antitoxin system</keyword>
<evidence type="ECO:0000259" key="3">
    <source>
        <dbReference type="Pfam" id="PF03364"/>
    </source>
</evidence>
<sequence length="146" mass="16690">MAEIERSALVMFSAEQMFDLVNDVERYPEFLPGCKGAQVLYSDEETMEARLELSRAGLHQSFTTRNKLERPTRMTLELVDGPFEHFSGLWHFTPLAHDACKVSFSLSFSLRNRLIAAAVGKLFSELANQMVRVMSERAEHIYGETR</sequence>
<dbReference type="SUPFAM" id="SSF55961">
    <property type="entry name" value="Bet v1-like"/>
    <property type="match status" value="1"/>
</dbReference>
<feature type="domain" description="Coenzyme Q-binding protein COQ10 START" evidence="3">
    <location>
        <begin position="12"/>
        <end position="132"/>
    </location>
</feature>
<dbReference type="GO" id="GO:0048039">
    <property type="term" value="F:ubiquinone binding"/>
    <property type="evidence" value="ECO:0007669"/>
    <property type="project" value="InterPro"/>
</dbReference>
<evidence type="ECO:0000256" key="2">
    <source>
        <dbReference type="ARBA" id="ARBA00022649"/>
    </source>
</evidence>
<dbReference type="RefSeq" id="WP_091510008.1">
    <property type="nucleotide sequence ID" value="NZ_FNFH01000002.1"/>
</dbReference>
<evidence type="ECO:0000313" key="4">
    <source>
        <dbReference type="EMBL" id="SDJ92679.1"/>
    </source>
</evidence>
<evidence type="ECO:0000313" key="5">
    <source>
        <dbReference type="Proteomes" id="UP000199305"/>
    </source>
</evidence>
<dbReference type="OrthoDB" id="9804759at2"/>
<dbReference type="Proteomes" id="UP000199305">
    <property type="component" value="Unassembled WGS sequence"/>
</dbReference>
<dbReference type="GO" id="GO:0045333">
    <property type="term" value="P:cellular respiration"/>
    <property type="evidence" value="ECO:0007669"/>
    <property type="project" value="InterPro"/>
</dbReference>
<gene>
    <name evidence="4" type="ORF">SAMN05216212_1195</name>
</gene>
<dbReference type="STRING" id="658219.SAMN05216212_1195"/>
<dbReference type="AlphaFoldDB" id="A0A1G8XQ28"/>
<name>A0A1G8XQ28_9GAMM</name>
<accession>A0A1G8XQ28</accession>
<keyword evidence="5" id="KW-1185">Reference proteome</keyword>
<evidence type="ECO:0000256" key="1">
    <source>
        <dbReference type="ARBA" id="ARBA00008918"/>
    </source>
</evidence>
<dbReference type="Gene3D" id="3.30.530.20">
    <property type="match status" value="1"/>
</dbReference>
<dbReference type="CDD" id="cd07813">
    <property type="entry name" value="COQ10p_like"/>
    <property type="match status" value="1"/>
</dbReference>